<dbReference type="AlphaFoldDB" id="A0AA88PWC6"/>
<evidence type="ECO:0000259" key="4">
    <source>
        <dbReference type="PROSITE" id="PS50835"/>
    </source>
</evidence>
<dbReference type="Gene3D" id="2.60.40.10">
    <property type="entry name" value="Immunoglobulins"/>
    <property type="match status" value="1"/>
</dbReference>
<feature type="domain" description="Ig-like" evidence="4">
    <location>
        <begin position="47"/>
        <end position="127"/>
    </location>
</feature>
<organism evidence="5 6">
    <name type="scientific">Cirrhinus molitorella</name>
    <name type="common">mud carp</name>
    <dbReference type="NCBI Taxonomy" id="172907"/>
    <lineage>
        <taxon>Eukaryota</taxon>
        <taxon>Metazoa</taxon>
        <taxon>Chordata</taxon>
        <taxon>Craniata</taxon>
        <taxon>Vertebrata</taxon>
        <taxon>Euteleostomi</taxon>
        <taxon>Actinopterygii</taxon>
        <taxon>Neopterygii</taxon>
        <taxon>Teleostei</taxon>
        <taxon>Ostariophysi</taxon>
        <taxon>Cypriniformes</taxon>
        <taxon>Cyprinidae</taxon>
        <taxon>Labeoninae</taxon>
        <taxon>Labeonini</taxon>
        <taxon>Cirrhinus</taxon>
    </lineage>
</organism>
<keyword evidence="3" id="KW-1133">Transmembrane helix</keyword>
<dbReference type="InterPro" id="IPR036179">
    <property type="entry name" value="Ig-like_dom_sf"/>
</dbReference>
<evidence type="ECO:0000313" key="6">
    <source>
        <dbReference type="Proteomes" id="UP001187343"/>
    </source>
</evidence>
<keyword evidence="6" id="KW-1185">Reference proteome</keyword>
<dbReference type="Pfam" id="PF07654">
    <property type="entry name" value="C1-set"/>
    <property type="match status" value="1"/>
</dbReference>
<proteinExistence type="predicted"/>
<dbReference type="InterPro" id="IPR003597">
    <property type="entry name" value="Ig_C1-set"/>
</dbReference>
<dbReference type="InterPro" id="IPR050160">
    <property type="entry name" value="MHC/Immunoglobulin"/>
</dbReference>
<feature type="compositionally biased region" description="Polar residues" evidence="2">
    <location>
        <begin position="34"/>
        <end position="51"/>
    </location>
</feature>
<dbReference type="InterPro" id="IPR013783">
    <property type="entry name" value="Ig-like_fold"/>
</dbReference>
<dbReference type="PROSITE" id="PS00290">
    <property type="entry name" value="IG_MHC"/>
    <property type="match status" value="1"/>
</dbReference>
<keyword evidence="1" id="KW-0393">Immunoglobulin domain</keyword>
<dbReference type="PROSITE" id="PS50835">
    <property type="entry name" value="IG_LIKE"/>
    <property type="match status" value="1"/>
</dbReference>
<reference evidence="5" key="1">
    <citation type="submission" date="2023-08" db="EMBL/GenBank/DDBJ databases">
        <title>Chromosome-level Genome Assembly of mud carp (Cirrhinus molitorella).</title>
        <authorList>
            <person name="Liu H."/>
        </authorList>
    </citation>
    <scope>NUCLEOTIDE SEQUENCE</scope>
    <source>
        <strain evidence="5">Prfri</strain>
        <tissue evidence="5">Muscle</tissue>
    </source>
</reference>
<feature type="transmembrane region" description="Helical" evidence="3">
    <location>
        <begin position="150"/>
        <end position="173"/>
    </location>
</feature>
<dbReference type="SUPFAM" id="SSF48726">
    <property type="entry name" value="Immunoglobulin"/>
    <property type="match status" value="1"/>
</dbReference>
<evidence type="ECO:0000256" key="3">
    <source>
        <dbReference type="SAM" id="Phobius"/>
    </source>
</evidence>
<evidence type="ECO:0000256" key="1">
    <source>
        <dbReference type="ARBA" id="ARBA00023319"/>
    </source>
</evidence>
<protein>
    <recommendedName>
        <fullName evidence="4">Ig-like domain-containing protein</fullName>
    </recommendedName>
</protein>
<gene>
    <name evidence="5" type="ORF">Q8A67_010300</name>
</gene>
<accession>A0AA88PWC6</accession>
<dbReference type="InterPro" id="IPR003006">
    <property type="entry name" value="Ig/MHC_CS"/>
</dbReference>
<comment type="caution">
    <text evidence="5">The sequence shown here is derived from an EMBL/GenBank/DDBJ whole genome shotgun (WGS) entry which is preliminary data.</text>
</comment>
<feature type="region of interest" description="Disordered" evidence="2">
    <location>
        <begin position="34"/>
        <end position="53"/>
    </location>
</feature>
<keyword evidence="3" id="KW-0812">Transmembrane</keyword>
<dbReference type="SMART" id="SM00407">
    <property type="entry name" value="IGc1"/>
    <property type="match status" value="1"/>
</dbReference>
<dbReference type="PANTHER" id="PTHR19944">
    <property type="entry name" value="MHC CLASS II-RELATED"/>
    <property type="match status" value="1"/>
</dbReference>
<dbReference type="EMBL" id="JAUYZG010000009">
    <property type="protein sequence ID" value="KAK2898882.1"/>
    <property type="molecule type" value="Genomic_DNA"/>
</dbReference>
<sequence length="179" mass="19520">MSQKKWSSCKSGWKMGAGTQWAARHMQIILQNVGRNQNPSGSRSDAPQTSIYPKDDVELGVQNTLVCHVTGFYPPSLSISWTKNNINVTEGMSLSQYRPRAEGTFNFFSTLRFTPIEGDIYSCTVNHIALQGQPQTKIWDVDVALPSVGPAVFCGVGLTLGLLGVAAGTFFLIKGINHN</sequence>
<dbReference type="InterPro" id="IPR007110">
    <property type="entry name" value="Ig-like_dom"/>
</dbReference>
<dbReference type="Proteomes" id="UP001187343">
    <property type="component" value="Unassembled WGS sequence"/>
</dbReference>
<keyword evidence="3" id="KW-0472">Membrane</keyword>
<evidence type="ECO:0000256" key="2">
    <source>
        <dbReference type="SAM" id="MobiDB-lite"/>
    </source>
</evidence>
<name>A0AA88PWC6_9TELE</name>
<evidence type="ECO:0000313" key="5">
    <source>
        <dbReference type="EMBL" id="KAK2898882.1"/>
    </source>
</evidence>
<dbReference type="PANTHER" id="PTHR19944:SF86">
    <property type="entry name" value="HLA CLASS II HISTOCOMPATIBILITY ANTIGEN, DR ALPHA CHAIN"/>
    <property type="match status" value="1"/>
</dbReference>